<name>A0A5J9WV57_9POAL</name>
<dbReference type="Gramene" id="TVU51655">
    <property type="protein sequence ID" value="TVU51655"/>
    <property type="gene ID" value="EJB05_03095"/>
</dbReference>
<proteinExistence type="predicted"/>
<feature type="non-terminal residue" evidence="1">
    <location>
        <position position="1"/>
    </location>
</feature>
<dbReference type="Proteomes" id="UP000324897">
    <property type="component" value="Chromosome 6"/>
</dbReference>
<keyword evidence="2" id="KW-1185">Reference proteome</keyword>
<sequence length="106" mass="11328">MRRVGQGAPALVTRTLGAVDSALKAGRLSEEVAAIQDAVATTSSRLRQCCRHDRGLQSPLHPFFLFAIAATHRRRPQMGTAVAGSSNPSPQIVASLVDYACRNIMV</sequence>
<gene>
    <name evidence="1" type="ORF">EJB05_03095</name>
</gene>
<comment type="caution">
    <text evidence="1">The sequence shown here is derived from an EMBL/GenBank/DDBJ whole genome shotgun (WGS) entry which is preliminary data.</text>
</comment>
<protein>
    <submittedName>
        <fullName evidence="1">Uncharacterized protein</fullName>
    </submittedName>
</protein>
<dbReference type="EMBL" id="RWGY01000002">
    <property type="protein sequence ID" value="TVU51655.1"/>
    <property type="molecule type" value="Genomic_DNA"/>
</dbReference>
<evidence type="ECO:0000313" key="1">
    <source>
        <dbReference type="EMBL" id="TVU51655.1"/>
    </source>
</evidence>
<organism evidence="1 2">
    <name type="scientific">Eragrostis curvula</name>
    <name type="common">weeping love grass</name>
    <dbReference type="NCBI Taxonomy" id="38414"/>
    <lineage>
        <taxon>Eukaryota</taxon>
        <taxon>Viridiplantae</taxon>
        <taxon>Streptophyta</taxon>
        <taxon>Embryophyta</taxon>
        <taxon>Tracheophyta</taxon>
        <taxon>Spermatophyta</taxon>
        <taxon>Magnoliopsida</taxon>
        <taxon>Liliopsida</taxon>
        <taxon>Poales</taxon>
        <taxon>Poaceae</taxon>
        <taxon>PACMAD clade</taxon>
        <taxon>Chloridoideae</taxon>
        <taxon>Eragrostideae</taxon>
        <taxon>Eragrostidinae</taxon>
        <taxon>Eragrostis</taxon>
    </lineage>
</organism>
<evidence type="ECO:0000313" key="2">
    <source>
        <dbReference type="Proteomes" id="UP000324897"/>
    </source>
</evidence>
<accession>A0A5J9WV57</accession>
<reference evidence="1 2" key="1">
    <citation type="journal article" date="2019" name="Sci. Rep.">
        <title>A high-quality genome of Eragrostis curvula grass provides insights into Poaceae evolution and supports new strategies to enhance forage quality.</title>
        <authorList>
            <person name="Carballo J."/>
            <person name="Santos B.A.C.M."/>
            <person name="Zappacosta D."/>
            <person name="Garbus I."/>
            <person name="Selva J.P."/>
            <person name="Gallo C.A."/>
            <person name="Diaz A."/>
            <person name="Albertini E."/>
            <person name="Caccamo M."/>
            <person name="Echenique V."/>
        </authorList>
    </citation>
    <scope>NUCLEOTIDE SEQUENCE [LARGE SCALE GENOMIC DNA]</scope>
    <source>
        <strain evidence="2">cv. Victoria</strain>
        <tissue evidence="1">Leaf</tissue>
    </source>
</reference>
<dbReference type="AlphaFoldDB" id="A0A5J9WV57"/>